<dbReference type="OrthoDB" id="288590at2759"/>
<dbReference type="InterPro" id="IPR045851">
    <property type="entry name" value="AMP-bd_C_sf"/>
</dbReference>
<dbReference type="FunFam" id="3.30.300.30:FF:000002">
    <property type="entry name" value="Long-chain fatty acid transport protein 1"/>
    <property type="match status" value="1"/>
</dbReference>
<dbReference type="AlphaFoldDB" id="A0A8C5MS79"/>
<accession>A0A8C5MS79</accession>
<feature type="domain" description="AMP-dependent synthetase/ligase" evidence="18">
    <location>
        <begin position="62"/>
        <end position="384"/>
    </location>
</feature>
<dbReference type="EC" id="6.2.1.3" evidence="14"/>
<evidence type="ECO:0000256" key="11">
    <source>
        <dbReference type="ARBA" id="ARBA00023098"/>
    </source>
</evidence>
<reference evidence="20" key="2">
    <citation type="submission" date="2025-09" db="UniProtKB">
        <authorList>
            <consortium name="Ensembl"/>
        </authorList>
    </citation>
    <scope>IDENTIFICATION</scope>
</reference>
<dbReference type="PROSITE" id="PS00455">
    <property type="entry name" value="AMP_BINDING"/>
    <property type="match status" value="1"/>
</dbReference>
<evidence type="ECO:0000256" key="3">
    <source>
        <dbReference type="ARBA" id="ARBA00022448"/>
    </source>
</evidence>
<dbReference type="Gene3D" id="3.30.300.30">
    <property type="match status" value="1"/>
</dbReference>
<evidence type="ECO:0000256" key="5">
    <source>
        <dbReference type="ARBA" id="ARBA00022598"/>
    </source>
</evidence>
<comment type="catalytic activity">
    <reaction evidence="13">
        <text>a long-chain fatty acid + ATP + CoA = a long-chain fatty acyl-CoA + AMP + diphosphate</text>
        <dbReference type="Rhea" id="RHEA:15421"/>
        <dbReference type="ChEBI" id="CHEBI:30616"/>
        <dbReference type="ChEBI" id="CHEBI:33019"/>
        <dbReference type="ChEBI" id="CHEBI:57287"/>
        <dbReference type="ChEBI" id="CHEBI:57560"/>
        <dbReference type="ChEBI" id="CHEBI:83139"/>
        <dbReference type="ChEBI" id="CHEBI:456215"/>
        <dbReference type="EC" id="6.2.1.3"/>
    </reaction>
    <physiologicalReaction direction="left-to-right" evidence="13">
        <dbReference type="Rhea" id="RHEA:15422"/>
    </physiologicalReaction>
</comment>
<evidence type="ECO:0000256" key="10">
    <source>
        <dbReference type="ARBA" id="ARBA00023055"/>
    </source>
</evidence>
<dbReference type="InterPro" id="IPR042099">
    <property type="entry name" value="ANL_N_sf"/>
</dbReference>
<evidence type="ECO:0000256" key="1">
    <source>
        <dbReference type="ARBA" id="ARBA00004651"/>
    </source>
</evidence>
<evidence type="ECO:0000256" key="14">
    <source>
        <dbReference type="ARBA" id="ARBA00026121"/>
    </source>
</evidence>
<dbReference type="GO" id="GO:0004467">
    <property type="term" value="F:long-chain fatty acid-CoA ligase activity"/>
    <property type="evidence" value="ECO:0007669"/>
    <property type="project" value="UniProtKB-EC"/>
</dbReference>
<keyword evidence="10" id="KW-0445">Lipid transport</keyword>
<evidence type="ECO:0000256" key="17">
    <source>
        <dbReference type="ARBA" id="ARBA00048666"/>
    </source>
</evidence>
<keyword evidence="5" id="KW-0436">Ligase</keyword>
<keyword evidence="9" id="KW-1133">Transmembrane helix</keyword>
<organism evidence="20 21">
    <name type="scientific">Leptobrachium leishanense</name>
    <name type="common">Leishan spiny toad</name>
    <dbReference type="NCBI Taxonomy" id="445787"/>
    <lineage>
        <taxon>Eukaryota</taxon>
        <taxon>Metazoa</taxon>
        <taxon>Chordata</taxon>
        <taxon>Craniata</taxon>
        <taxon>Vertebrata</taxon>
        <taxon>Euteleostomi</taxon>
        <taxon>Amphibia</taxon>
        <taxon>Batrachia</taxon>
        <taxon>Anura</taxon>
        <taxon>Pelobatoidea</taxon>
        <taxon>Megophryidae</taxon>
        <taxon>Leptobrachium</taxon>
    </lineage>
</organism>
<evidence type="ECO:0000259" key="18">
    <source>
        <dbReference type="Pfam" id="PF00501"/>
    </source>
</evidence>
<evidence type="ECO:0000256" key="12">
    <source>
        <dbReference type="ARBA" id="ARBA00023136"/>
    </source>
</evidence>
<dbReference type="GO" id="GO:0000166">
    <property type="term" value="F:nucleotide binding"/>
    <property type="evidence" value="ECO:0007669"/>
    <property type="project" value="UniProtKB-KW"/>
</dbReference>
<dbReference type="GO" id="GO:0044539">
    <property type="term" value="P:long-chain fatty acid import into cell"/>
    <property type="evidence" value="ECO:0007669"/>
    <property type="project" value="TreeGrafter"/>
</dbReference>
<dbReference type="Gene3D" id="3.40.50.12780">
    <property type="entry name" value="N-terminal domain of ligase-like"/>
    <property type="match status" value="1"/>
</dbReference>
<keyword evidence="6" id="KW-0812">Transmembrane</keyword>
<dbReference type="GO" id="GO:0005324">
    <property type="term" value="F:long-chain fatty acid transmembrane transporter activity"/>
    <property type="evidence" value="ECO:0007669"/>
    <property type="project" value="TreeGrafter"/>
</dbReference>
<protein>
    <recommendedName>
        <fullName evidence="14">long-chain-fatty-acid--CoA ligase</fullName>
        <ecNumber evidence="14">6.2.1.3</ecNumber>
    </recommendedName>
    <alternativeName>
        <fullName evidence="16">Long-chain-fatty-acid--CoA ligase</fullName>
    </alternativeName>
</protein>
<keyword evidence="11" id="KW-0443">Lipid metabolism</keyword>
<comment type="catalytic activity">
    <reaction evidence="15">
        <text>a very long-chain fatty acid + ATP + CoA = a very long-chain fatty acyl-CoA + AMP + diphosphate</text>
        <dbReference type="Rhea" id="RHEA:54536"/>
        <dbReference type="ChEBI" id="CHEBI:30616"/>
        <dbReference type="ChEBI" id="CHEBI:33019"/>
        <dbReference type="ChEBI" id="CHEBI:57287"/>
        <dbReference type="ChEBI" id="CHEBI:58950"/>
        <dbReference type="ChEBI" id="CHEBI:138261"/>
        <dbReference type="ChEBI" id="CHEBI:456215"/>
    </reaction>
    <physiologicalReaction direction="left-to-right" evidence="15">
        <dbReference type="Rhea" id="RHEA:54537"/>
    </physiologicalReaction>
</comment>
<feature type="domain" description="AMP-binding enzyme C-terminal" evidence="19">
    <location>
        <begin position="496"/>
        <end position="572"/>
    </location>
</feature>
<evidence type="ECO:0000256" key="8">
    <source>
        <dbReference type="ARBA" id="ARBA00022832"/>
    </source>
</evidence>
<dbReference type="GO" id="GO:0005886">
    <property type="term" value="C:plasma membrane"/>
    <property type="evidence" value="ECO:0007669"/>
    <property type="project" value="UniProtKB-SubCell"/>
</dbReference>
<evidence type="ECO:0000256" key="16">
    <source>
        <dbReference type="ARBA" id="ARBA00041297"/>
    </source>
</evidence>
<dbReference type="InterPro" id="IPR025110">
    <property type="entry name" value="AMP-bd_C"/>
</dbReference>
<keyword evidence="3" id="KW-0813">Transport</keyword>
<proteinExistence type="inferred from homology"/>
<name>A0A8C5MS79_9ANUR</name>
<dbReference type="GeneTree" id="ENSGT00940000161137"/>
<dbReference type="GO" id="GO:0005789">
    <property type="term" value="C:endoplasmic reticulum membrane"/>
    <property type="evidence" value="ECO:0007669"/>
    <property type="project" value="TreeGrafter"/>
</dbReference>
<dbReference type="SUPFAM" id="SSF56801">
    <property type="entry name" value="Acetyl-CoA synthetase-like"/>
    <property type="match status" value="1"/>
</dbReference>
<comment type="similarity">
    <text evidence="2">Belongs to the ATP-dependent AMP-binding enzyme family.</text>
</comment>
<comment type="subcellular location">
    <subcellularLocation>
        <location evidence="1">Cell membrane</location>
        <topology evidence="1">Multi-pass membrane protein</topology>
    </subcellularLocation>
</comment>
<dbReference type="GO" id="GO:0008206">
    <property type="term" value="P:bile acid metabolic process"/>
    <property type="evidence" value="ECO:0007669"/>
    <property type="project" value="TreeGrafter"/>
</dbReference>
<keyword evidence="12" id="KW-0472">Membrane</keyword>
<evidence type="ECO:0000256" key="2">
    <source>
        <dbReference type="ARBA" id="ARBA00006432"/>
    </source>
</evidence>
<keyword evidence="21" id="KW-1185">Reference proteome</keyword>
<dbReference type="InterPro" id="IPR000873">
    <property type="entry name" value="AMP-dep_synth/lig_dom"/>
</dbReference>
<evidence type="ECO:0000313" key="20">
    <source>
        <dbReference type="Ensembl" id="ENSLLEP00000016308.1"/>
    </source>
</evidence>
<evidence type="ECO:0000256" key="7">
    <source>
        <dbReference type="ARBA" id="ARBA00022741"/>
    </source>
</evidence>
<dbReference type="InterPro" id="IPR020845">
    <property type="entry name" value="AMP-binding_CS"/>
</dbReference>
<dbReference type="Pfam" id="PF00501">
    <property type="entry name" value="AMP-binding"/>
    <property type="match status" value="1"/>
</dbReference>
<dbReference type="Proteomes" id="UP000694569">
    <property type="component" value="Unplaced"/>
</dbReference>
<evidence type="ECO:0000259" key="19">
    <source>
        <dbReference type="Pfam" id="PF13193"/>
    </source>
</evidence>
<evidence type="ECO:0000256" key="13">
    <source>
        <dbReference type="ARBA" id="ARBA00024484"/>
    </source>
</evidence>
<dbReference type="PANTHER" id="PTHR43107">
    <property type="entry name" value="LONG-CHAIN FATTY ACID TRANSPORT PROTEIN"/>
    <property type="match status" value="1"/>
</dbReference>
<keyword evidence="8" id="KW-0276">Fatty acid metabolism</keyword>
<dbReference type="FunFam" id="3.40.50.12780:FF:000005">
    <property type="entry name" value="Solute carrier family 27 member 6"/>
    <property type="match status" value="1"/>
</dbReference>
<keyword evidence="4" id="KW-1003">Cell membrane</keyword>
<evidence type="ECO:0000313" key="21">
    <source>
        <dbReference type="Proteomes" id="UP000694569"/>
    </source>
</evidence>
<evidence type="ECO:0000256" key="6">
    <source>
        <dbReference type="ARBA" id="ARBA00022692"/>
    </source>
</evidence>
<dbReference type="NCBIfam" id="NF006134">
    <property type="entry name" value="PRK08279.1"/>
    <property type="match status" value="1"/>
</dbReference>
<sequence length="620" mass="70852">MITVFFTALVGLVLLRLLKSFISPFFFQDLAYFITLLRFGIRNKRYESRKPAYTILDIFLDKVERIPDQPFILYKDEVYSYSKVDKLSNQAARAMQKHLCLKSGDCVATYMTNSPAYIWIWLGLFKLGCSIACLNNNIRTQSLLHCFRCSGAKVIIADPELHDAIEEVMPELRKENVQVYYLSETAISENSETFLDKVKAASDEPLPKSLRSSVYGKSLAMYVYTSGTTGLPKAAYIGHGRILRGTGLFDICKIQQKDVVYTPLPLYHILAMMVGICGTITKGCSVVIVQKFSANRFWDDCRKHKVTVVPYIGEVMRYLCNVPERDNDASHNIRVAIGGGLRIDVWHEVRRRFGDFHIYESYASTEGNIGLINYANKIGSVGRVNYFQQKLTPFEIIEYDVDKDEPFRDANGWCVRVKKGVPGLMIGKISAASPFVGYAGDKSNTEKKVLRNVFRKGDMYFNSGDLLMVDQENFVYFSDRIGDTFRWKGENVSTNEVSDILSLVNFIQEVNIYGVHVPDHEGRVGMASIRLRENNEFDGEKLYAHVRDSLPNYARPLFIRIQDTLEVTVTFKLRKVEVVKQGFDPSIITDPLYFLDEREKNYVPMTQTIFDEIKANKKRL</sequence>
<reference evidence="20" key="1">
    <citation type="submission" date="2025-08" db="UniProtKB">
        <authorList>
            <consortium name="Ensembl"/>
        </authorList>
    </citation>
    <scope>IDENTIFICATION</scope>
</reference>
<comment type="catalytic activity">
    <reaction evidence="17">
        <text>tetracosanoate + ATP + CoA = tetracosanoyl-CoA + AMP + diphosphate</text>
        <dbReference type="Rhea" id="RHEA:33639"/>
        <dbReference type="ChEBI" id="CHEBI:30616"/>
        <dbReference type="ChEBI" id="CHEBI:31014"/>
        <dbReference type="ChEBI" id="CHEBI:33019"/>
        <dbReference type="ChEBI" id="CHEBI:57287"/>
        <dbReference type="ChEBI" id="CHEBI:65052"/>
        <dbReference type="ChEBI" id="CHEBI:456215"/>
    </reaction>
    <physiologicalReaction direction="left-to-right" evidence="17">
        <dbReference type="Rhea" id="RHEA:33640"/>
    </physiologicalReaction>
</comment>
<dbReference type="Pfam" id="PF13193">
    <property type="entry name" value="AMP-binding_C"/>
    <property type="match status" value="1"/>
</dbReference>
<evidence type="ECO:0000256" key="9">
    <source>
        <dbReference type="ARBA" id="ARBA00022989"/>
    </source>
</evidence>
<evidence type="ECO:0000256" key="4">
    <source>
        <dbReference type="ARBA" id="ARBA00022475"/>
    </source>
</evidence>
<keyword evidence="7" id="KW-0547">Nucleotide-binding</keyword>
<evidence type="ECO:0000256" key="15">
    <source>
        <dbReference type="ARBA" id="ARBA00036527"/>
    </source>
</evidence>
<dbReference type="Ensembl" id="ENSLLET00000016932.1">
    <property type="protein sequence ID" value="ENSLLEP00000016308.1"/>
    <property type="gene ID" value="ENSLLEG00000010342.1"/>
</dbReference>
<dbReference type="PANTHER" id="PTHR43107:SF26">
    <property type="entry name" value="VERY LONG-CHAIN ACYL-COA SYNTHETASE"/>
    <property type="match status" value="1"/>
</dbReference>